<dbReference type="CDD" id="cd22160">
    <property type="entry name" value="F-box_AtFBL13-like"/>
    <property type="match status" value="1"/>
</dbReference>
<dbReference type="AlphaFoldDB" id="A0A9R1WRG9"/>
<dbReference type="PANTHER" id="PTHR31639:SF333">
    <property type="entry name" value="F-BOX DOMAIN, FBD DOMAIN, LEUCINE-RICH REPEAT DOMAIN, L DOMAIN-LIKE PROTEIN-RELATED"/>
    <property type="match status" value="1"/>
</dbReference>
<dbReference type="SMART" id="SM00579">
    <property type="entry name" value="FBD"/>
    <property type="match status" value="1"/>
</dbReference>
<dbReference type="InterPro" id="IPR006566">
    <property type="entry name" value="FBD"/>
</dbReference>
<keyword evidence="3" id="KW-1185">Reference proteome</keyword>
<sequence length="455" mass="52510">MPVSITHYQNSHVNQSNFDWLNGTYKRRSLTCVKEDRISNLPEHLIDSILERLRIKDIVRTSIISKKWRYRWTKIKVLVLDEQFSITFAQNGAFDRNGFINTINHVLTSHNGPILKFHLHIPNMFLDSYQEVDQWMLLLSRKSVRELVLITTSNRRDELPSNVFSCLKLTKLDLKNCFIKQPLELERFINLQTLFLLNIDFGANFCETEINLPKLKTLSLSNGTNVYSFNIKVTNLQMLFVYGCHDAMLLRLLHTPCLRLTDVSIVFMKPIQDFVRAERLTLATMLSNLPKVRSLVTDGHFLKFLSAEKNLNWLPHAVNGLHNLLLTDFELGDLDQLHGALYFLRNSPNLGNLGIVPWYMGPQVDAGPALNHLESLNCLDYTLNELQTVMIVSLEGSRPELLFIKLLLAHSPSLKKFTFRLNEVDVQNRLKIGEDLLQFPRASPKAELLYLNLEL</sequence>
<protein>
    <recommendedName>
        <fullName evidence="1">F-box domain-containing protein</fullName>
    </recommendedName>
</protein>
<dbReference type="InterPro" id="IPR053781">
    <property type="entry name" value="F-box_AtFBL13-like"/>
</dbReference>
<proteinExistence type="predicted"/>
<dbReference type="InterPro" id="IPR032675">
    <property type="entry name" value="LRR_dom_sf"/>
</dbReference>
<dbReference type="SUPFAM" id="SSF81383">
    <property type="entry name" value="F-box domain"/>
    <property type="match status" value="1"/>
</dbReference>
<evidence type="ECO:0000313" key="2">
    <source>
        <dbReference type="EMBL" id="KAJ0226733.1"/>
    </source>
</evidence>
<reference evidence="2 3" key="1">
    <citation type="journal article" date="2017" name="Nat. Commun.">
        <title>Genome assembly with in vitro proximity ligation data and whole-genome triplication in lettuce.</title>
        <authorList>
            <person name="Reyes-Chin-Wo S."/>
            <person name="Wang Z."/>
            <person name="Yang X."/>
            <person name="Kozik A."/>
            <person name="Arikit S."/>
            <person name="Song C."/>
            <person name="Xia L."/>
            <person name="Froenicke L."/>
            <person name="Lavelle D.O."/>
            <person name="Truco M.J."/>
            <person name="Xia R."/>
            <person name="Zhu S."/>
            <person name="Xu C."/>
            <person name="Xu H."/>
            <person name="Xu X."/>
            <person name="Cox K."/>
            <person name="Korf I."/>
            <person name="Meyers B.C."/>
            <person name="Michelmore R.W."/>
        </authorList>
    </citation>
    <scope>NUCLEOTIDE SEQUENCE [LARGE SCALE GENOMIC DNA]</scope>
    <source>
        <strain evidence="3">cv. Salinas</strain>
        <tissue evidence="2">Seedlings</tissue>
    </source>
</reference>
<dbReference type="Pfam" id="PF24758">
    <property type="entry name" value="LRR_At5g56370"/>
    <property type="match status" value="1"/>
</dbReference>
<dbReference type="PANTHER" id="PTHR31639">
    <property type="entry name" value="F-BOX PROTEIN-LIKE"/>
    <property type="match status" value="1"/>
</dbReference>
<evidence type="ECO:0000259" key="1">
    <source>
        <dbReference type="PROSITE" id="PS50181"/>
    </source>
</evidence>
<dbReference type="InterPro" id="IPR055411">
    <property type="entry name" value="LRR_FXL15/At3g58940/PEG3-like"/>
</dbReference>
<comment type="caution">
    <text evidence="2">The sequence shown here is derived from an EMBL/GenBank/DDBJ whole genome shotgun (WGS) entry which is preliminary data.</text>
</comment>
<gene>
    <name evidence="2" type="ORF">LSAT_V11C100032680</name>
</gene>
<name>A0A9R1WRG9_LACSA</name>
<dbReference type="Gene3D" id="3.80.10.10">
    <property type="entry name" value="Ribonuclease Inhibitor"/>
    <property type="match status" value="1"/>
</dbReference>
<dbReference type="SUPFAM" id="SSF52047">
    <property type="entry name" value="RNI-like"/>
    <property type="match status" value="1"/>
</dbReference>
<dbReference type="Pfam" id="PF00646">
    <property type="entry name" value="F-box"/>
    <property type="match status" value="1"/>
</dbReference>
<dbReference type="PROSITE" id="PS50181">
    <property type="entry name" value="FBOX"/>
    <property type="match status" value="1"/>
</dbReference>
<dbReference type="OrthoDB" id="1722980at2759"/>
<accession>A0A9R1WRG9</accession>
<dbReference type="InterPro" id="IPR001810">
    <property type="entry name" value="F-box_dom"/>
</dbReference>
<dbReference type="EMBL" id="NBSK02000001">
    <property type="protein sequence ID" value="KAJ0226733.1"/>
    <property type="molecule type" value="Genomic_DNA"/>
</dbReference>
<organism evidence="2 3">
    <name type="scientific">Lactuca sativa</name>
    <name type="common">Garden lettuce</name>
    <dbReference type="NCBI Taxonomy" id="4236"/>
    <lineage>
        <taxon>Eukaryota</taxon>
        <taxon>Viridiplantae</taxon>
        <taxon>Streptophyta</taxon>
        <taxon>Embryophyta</taxon>
        <taxon>Tracheophyta</taxon>
        <taxon>Spermatophyta</taxon>
        <taxon>Magnoliopsida</taxon>
        <taxon>eudicotyledons</taxon>
        <taxon>Gunneridae</taxon>
        <taxon>Pentapetalae</taxon>
        <taxon>asterids</taxon>
        <taxon>campanulids</taxon>
        <taxon>Asterales</taxon>
        <taxon>Asteraceae</taxon>
        <taxon>Cichorioideae</taxon>
        <taxon>Cichorieae</taxon>
        <taxon>Lactucinae</taxon>
        <taxon>Lactuca</taxon>
    </lineage>
</organism>
<dbReference type="Proteomes" id="UP000235145">
    <property type="component" value="Unassembled WGS sequence"/>
</dbReference>
<evidence type="ECO:0000313" key="3">
    <source>
        <dbReference type="Proteomes" id="UP000235145"/>
    </source>
</evidence>
<dbReference type="InterPro" id="IPR036047">
    <property type="entry name" value="F-box-like_dom_sf"/>
</dbReference>
<feature type="domain" description="F-box" evidence="1">
    <location>
        <begin position="35"/>
        <end position="69"/>
    </location>
</feature>